<feature type="compositionally biased region" description="Polar residues" evidence="1">
    <location>
        <begin position="151"/>
        <end position="161"/>
    </location>
</feature>
<evidence type="ECO:0000313" key="3">
    <source>
        <dbReference type="Proteomes" id="UP000214365"/>
    </source>
</evidence>
<dbReference type="STRING" id="1441469.A0A225AXE1"/>
<accession>A0A225AXE1</accession>
<dbReference type="Proteomes" id="UP000214365">
    <property type="component" value="Unassembled WGS sequence"/>
</dbReference>
<dbReference type="EMBL" id="LFMY01000008">
    <property type="protein sequence ID" value="OKL59125.1"/>
    <property type="molecule type" value="Genomic_DNA"/>
</dbReference>
<evidence type="ECO:0000313" key="2">
    <source>
        <dbReference type="EMBL" id="OKL59125.1"/>
    </source>
</evidence>
<sequence length="191" mass="20322">MNAKGTTDLDRQVYVNRGCDPLQIFKGVSYTVTYQLYVKMIRSEGTIYKGDVIVLDDEGVTASFKGVAPRGIPCKAFNMVLQAAVEGRELNGPKAPASNLTASAVTAAAALPVAPRPPVVPTISSTAPVDAHGIEKLPVQKSPVKMEIKQTPPTANVQPSVSHRPPPQPKSDHKWKAALTIILEETGLSAD</sequence>
<dbReference type="GeneID" id="31005341"/>
<dbReference type="Gene3D" id="3.10.129.110">
    <property type="entry name" value="Polyketide synthase dehydratase"/>
    <property type="match status" value="1"/>
</dbReference>
<reference evidence="2 3" key="1">
    <citation type="submission" date="2015-06" db="EMBL/GenBank/DDBJ databases">
        <title>Talaromyces atroroseus IBT 11181 draft genome.</title>
        <authorList>
            <person name="Rasmussen K.B."/>
            <person name="Rasmussen S."/>
            <person name="Petersen B."/>
            <person name="Sicheritz-Ponten T."/>
            <person name="Mortensen U.H."/>
            <person name="Thrane U."/>
        </authorList>
    </citation>
    <scope>NUCLEOTIDE SEQUENCE [LARGE SCALE GENOMIC DNA]</scope>
    <source>
        <strain evidence="2 3">IBT 11181</strain>
    </source>
</reference>
<organism evidence="2 3">
    <name type="scientific">Talaromyces atroroseus</name>
    <dbReference type="NCBI Taxonomy" id="1441469"/>
    <lineage>
        <taxon>Eukaryota</taxon>
        <taxon>Fungi</taxon>
        <taxon>Dikarya</taxon>
        <taxon>Ascomycota</taxon>
        <taxon>Pezizomycotina</taxon>
        <taxon>Eurotiomycetes</taxon>
        <taxon>Eurotiomycetidae</taxon>
        <taxon>Eurotiales</taxon>
        <taxon>Trichocomaceae</taxon>
        <taxon>Talaromyces</taxon>
        <taxon>Talaromyces sect. Trachyspermi</taxon>
    </lineage>
</organism>
<protein>
    <submittedName>
        <fullName evidence="2">Uncharacterized protein</fullName>
    </submittedName>
</protein>
<evidence type="ECO:0000256" key="1">
    <source>
        <dbReference type="SAM" id="MobiDB-lite"/>
    </source>
</evidence>
<comment type="caution">
    <text evidence="2">The sequence shown here is derived from an EMBL/GenBank/DDBJ whole genome shotgun (WGS) entry which is preliminary data.</text>
</comment>
<feature type="region of interest" description="Disordered" evidence="1">
    <location>
        <begin position="148"/>
        <end position="174"/>
    </location>
</feature>
<dbReference type="AlphaFoldDB" id="A0A225AXE1"/>
<dbReference type="RefSeq" id="XP_020119246.1">
    <property type="nucleotide sequence ID" value="XM_020267871.1"/>
</dbReference>
<name>A0A225AXE1_TALAT</name>
<proteinExistence type="predicted"/>
<keyword evidence="3" id="KW-1185">Reference proteome</keyword>
<dbReference type="InterPro" id="IPR042104">
    <property type="entry name" value="PKS_dehydratase_sf"/>
</dbReference>
<gene>
    <name evidence="2" type="ORF">UA08_05585</name>
</gene>